<name>A0A2P6PRZ0_ROSCH</name>
<organism evidence="2 3">
    <name type="scientific">Rosa chinensis</name>
    <name type="common">China rose</name>
    <dbReference type="NCBI Taxonomy" id="74649"/>
    <lineage>
        <taxon>Eukaryota</taxon>
        <taxon>Viridiplantae</taxon>
        <taxon>Streptophyta</taxon>
        <taxon>Embryophyta</taxon>
        <taxon>Tracheophyta</taxon>
        <taxon>Spermatophyta</taxon>
        <taxon>Magnoliopsida</taxon>
        <taxon>eudicotyledons</taxon>
        <taxon>Gunneridae</taxon>
        <taxon>Pentapetalae</taxon>
        <taxon>rosids</taxon>
        <taxon>fabids</taxon>
        <taxon>Rosales</taxon>
        <taxon>Rosaceae</taxon>
        <taxon>Rosoideae</taxon>
        <taxon>Rosoideae incertae sedis</taxon>
        <taxon>Rosa</taxon>
    </lineage>
</organism>
<evidence type="ECO:0000256" key="1">
    <source>
        <dbReference type="SAM" id="Phobius"/>
    </source>
</evidence>
<keyword evidence="1" id="KW-0812">Transmembrane</keyword>
<dbReference type="Gramene" id="PRQ24700">
    <property type="protein sequence ID" value="PRQ24700"/>
    <property type="gene ID" value="RchiOBHm_Chr6g0275311"/>
</dbReference>
<comment type="caution">
    <text evidence="2">The sequence shown here is derived from an EMBL/GenBank/DDBJ whole genome shotgun (WGS) entry which is preliminary data.</text>
</comment>
<feature type="transmembrane region" description="Helical" evidence="1">
    <location>
        <begin position="6"/>
        <end position="37"/>
    </location>
</feature>
<dbReference type="AlphaFoldDB" id="A0A2P6PRZ0"/>
<protein>
    <submittedName>
        <fullName evidence="2">Uncharacterized protein</fullName>
    </submittedName>
</protein>
<gene>
    <name evidence="2" type="ORF">RchiOBHm_Chr6g0275311</name>
</gene>
<evidence type="ECO:0000313" key="3">
    <source>
        <dbReference type="Proteomes" id="UP000238479"/>
    </source>
</evidence>
<proteinExistence type="predicted"/>
<keyword evidence="1" id="KW-1133">Transmembrane helix</keyword>
<reference evidence="2 3" key="1">
    <citation type="journal article" date="2018" name="Nat. Genet.">
        <title>The Rosa genome provides new insights in the design of modern roses.</title>
        <authorList>
            <person name="Bendahmane M."/>
        </authorList>
    </citation>
    <scope>NUCLEOTIDE SEQUENCE [LARGE SCALE GENOMIC DNA]</scope>
    <source>
        <strain evidence="3">cv. Old Blush</strain>
    </source>
</reference>
<dbReference type="EMBL" id="PDCK01000044">
    <property type="protein sequence ID" value="PRQ24700.1"/>
    <property type="molecule type" value="Genomic_DNA"/>
</dbReference>
<accession>A0A2P6PRZ0</accession>
<keyword evidence="3" id="KW-1185">Reference proteome</keyword>
<sequence length="80" mass="9900">MHLFLIRFIFYFLFLWQSGAMQVRLLVIFFLMFVDILRDSKGNLPRMLKNLDPFFMLFICNEWMNKYPIVRWHEIGNLFC</sequence>
<keyword evidence="1" id="KW-0472">Membrane</keyword>
<dbReference type="Proteomes" id="UP000238479">
    <property type="component" value="Chromosome 6"/>
</dbReference>
<evidence type="ECO:0000313" key="2">
    <source>
        <dbReference type="EMBL" id="PRQ24700.1"/>
    </source>
</evidence>